<dbReference type="PANTHER" id="PTHR37984">
    <property type="entry name" value="PROTEIN CBG26694"/>
    <property type="match status" value="1"/>
</dbReference>
<name>A0AA47M019_MERPO</name>
<reference evidence="2" key="1">
    <citation type="journal article" date="2023" name="Front. Mar. Sci.">
        <title>A new Merluccius polli reference genome to investigate the effects of global change in West African waters.</title>
        <authorList>
            <person name="Mateo J.L."/>
            <person name="Blanco-Fernandez C."/>
            <person name="Garcia-Vazquez E."/>
            <person name="Machado-Schiaffino G."/>
        </authorList>
    </citation>
    <scope>NUCLEOTIDE SEQUENCE</scope>
    <source>
        <strain evidence="2">C29</strain>
        <tissue evidence="2">Fin</tissue>
    </source>
</reference>
<feature type="compositionally biased region" description="Basic and acidic residues" evidence="1">
    <location>
        <begin position="25"/>
        <end position="34"/>
    </location>
</feature>
<dbReference type="AlphaFoldDB" id="A0AA47M019"/>
<keyword evidence="3" id="KW-1185">Reference proteome</keyword>
<dbReference type="EMBL" id="JAOPHQ010006564">
    <property type="protein sequence ID" value="KAK0131138.1"/>
    <property type="molecule type" value="Genomic_DNA"/>
</dbReference>
<dbReference type="InterPro" id="IPR050951">
    <property type="entry name" value="Retrovirus_Pol_polyprotein"/>
</dbReference>
<proteinExistence type="predicted"/>
<evidence type="ECO:0008006" key="4">
    <source>
        <dbReference type="Google" id="ProtNLM"/>
    </source>
</evidence>
<dbReference type="Proteomes" id="UP001174136">
    <property type="component" value="Unassembled WGS sequence"/>
</dbReference>
<protein>
    <recommendedName>
        <fullName evidence="4">Integrase zinc-binding domain-containing protein</fullName>
    </recommendedName>
</protein>
<evidence type="ECO:0000256" key="1">
    <source>
        <dbReference type="SAM" id="MobiDB-lite"/>
    </source>
</evidence>
<feature type="region of interest" description="Disordered" evidence="1">
    <location>
        <begin position="20"/>
        <end position="39"/>
    </location>
</feature>
<sequence>MYRDIEPFVQRCETCQRHRYQQPKEPMRPHDKPQEPWSKVGMEVVTEHRKTMRRNRRHLLKVP</sequence>
<evidence type="ECO:0000313" key="2">
    <source>
        <dbReference type="EMBL" id="KAK0131138.1"/>
    </source>
</evidence>
<evidence type="ECO:0000313" key="3">
    <source>
        <dbReference type="Proteomes" id="UP001174136"/>
    </source>
</evidence>
<accession>A0AA47M019</accession>
<gene>
    <name evidence="2" type="ORF">N1851_034162</name>
</gene>
<dbReference type="PANTHER" id="PTHR37984:SF5">
    <property type="entry name" value="PROTEIN NYNRIN-LIKE"/>
    <property type="match status" value="1"/>
</dbReference>
<comment type="caution">
    <text evidence="2">The sequence shown here is derived from an EMBL/GenBank/DDBJ whole genome shotgun (WGS) entry which is preliminary data.</text>
</comment>
<organism evidence="2 3">
    <name type="scientific">Merluccius polli</name>
    <name type="common">Benguela hake</name>
    <name type="synonym">Merluccius cadenati</name>
    <dbReference type="NCBI Taxonomy" id="89951"/>
    <lineage>
        <taxon>Eukaryota</taxon>
        <taxon>Metazoa</taxon>
        <taxon>Chordata</taxon>
        <taxon>Craniata</taxon>
        <taxon>Vertebrata</taxon>
        <taxon>Euteleostomi</taxon>
        <taxon>Actinopterygii</taxon>
        <taxon>Neopterygii</taxon>
        <taxon>Teleostei</taxon>
        <taxon>Neoteleostei</taxon>
        <taxon>Acanthomorphata</taxon>
        <taxon>Zeiogadaria</taxon>
        <taxon>Gadariae</taxon>
        <taxon>Gadiformes</taxon>
        <taxon>Gadoidei</taxon>
        <taxon>Merlucciidae</taxon>
        <taxon>Merluccius</taxon>
    </lineage>
</organism>